<organism evidence="1">
    <name type="scientific">Arundo donax</name>
    <name type="common">Giant reed</name>
    <name type="synonym">Donax arundinaceus</name>
    <dbReference type="NCBI Taxonomy" id="35708"/>
    <lineage>
        <taxon>Eukaryota</taxon>
        <taxon>Viridiplantae</taxon>
        <taxon>Streptophyta</taxon>
        <taxon>Embryophyta</taxon>
        <taxon>Tracheophyta</taxon>
        <taxon>Spermatophyta</taxon>
        <taxon>Magnoliopsida</taxon>
        <taxon>Liliopsida</taxon>
        <taxon>Poales</taxon>
        <taxon>Poaceae</taxon>
        <taxon>PACMAD clade</taxon>
        <taxon>Arundinoideae</taxon>
        <taxon>Arundineae</taxon>
        <taxon>Arundo</taxon>
    </lineage>
</organism>
<evidence type="ECO:0000313" key="1">
    <source>
        <dbReference type="EMBL" id="JAD16089.1"/>
    </source>
</evidence>
<protein>
    <submittedName>
        <fullName evidence="1">Uncharacterized protein</fullName>
    </submittedName>
</protein>
<dbReference type="AlphaFoldDB" id="A0A0A8XQH8"/>
<reference evidence="1" key="1">
    <citation type="submission" date="2014-09" db="EMBL/GenBank/DDBJ databases">
        <authorList>
            <person name="Magalhaes I.L.F."/>
            <person name="Oliveira U."/>
            <person name="Santos F.R."/>
            <person name="Vidigal T.H.D.A."/>
            <person name="Brescovit A.D."/>
            <person name="Santos A.J."/>
        </authorList>
    </citation>
    <scope>NUCLEOTIDE SEQUENCE</scope>
    <source>
        <tissue evidence="1">Shoot tissue taken approximately 20 cm above the soil surface</tissue>
    </source>
</reference>
<dbReference type="EMBL" id="GBRH01281806">
    <property type="protein sequence ID" value="JAD16089.1"/>
    <property type="molecule type" value="Transcribed_RNA"/>
</dbReference>
<name>A0A0A8XQH8_ARUDO</name>
<sequence>MWAASCWFLPSDHCLVCLGVVVPDLFSLSSPPAAVSGANLAGFAGVLIGGGTPESAGVLAGEHRTLAGGRYLKRRVYTSSSFSGRQRTLLPPTAIGARIRPPAPRVYPVVAAYESAPKLRWLTKDTRAAARRFAAARTLAAGAWWPW</sequence>
<proteinExistence type="predicted"/>
<reference evidence="1" key="2">
    <citation type="journal article" date="2015" name="Data Brief">
        <title>Shoot transcriptome of the giant reed, Arundo donax.</title>
        <authorList>
            <person name="Barrero R.A."/>
            <person name="Guerrero F.D."/>
            <person name="Moolhuijzen P."/>
            <person name="Goolsby J.A."/>
            <person name="Tidwell J."/>
            <person name="Bellgard S.E."/>
            <person name="Bellgard M.I."/>
        </authorList>
    </citation>
    <scope>NUCLEOTIDE SEQUENCE</scope>
    <source>
        <tissue evidence="1">Shoot tissue taken approximately 20 cm above the soil surface</tissue>
    </source>
</reference>
<accession>A0A0A8XQH8</accession>